<evidence type="ECO:0000256" key="3">
    <source>
        <dbReference type="ARBA" id="ARBA00022630"/>
    </source>
</evidence>
<evidence type="ECO:0000313" key="10">
    <source>
        <dbReference type="Proteomes" id="UP000267289"/>
    </source>
</evidence>
<protein>
    <recommendedName>
        <fullName evidence="2">ferredoxin--NADP(+) reductase</fullName>
        <ecNumber evidence="2">1.18.1.2</ecNumber>
    </recommendedName>
</protein>
<comment type="catalytic activity">
    <reaction evidence="7">
        <text>2 reduced [2Fe-2S]-[ferredoxin] + NADP(+) + H(+) = 2 oxidized [2Fe-2S]-[ferredoxin] + NADPH</text>
        <dbReference type="Rhea" id="RHEA:20125"/>
        <dbReference type="Rhea" id="RHEA-COMP:10000"/>
        <dbReference type="Rhea" id="RHEA-COMP:10001"/>
        <dbReference type="ChEBI" id="CHEBI:15378"/>
        <dbReference type="ChEBI" id="CHEBI:33737"/>
        <dbReference type="ChEBI" id="CHEBI:33738"/>
        <dbReference type="ChEBI" id="CHEBI:57783"/>
        <dbReference type="ChEBI" id="CHEBI:58349"/>
        <dbReference type="EC" id="1.18.1.2"/>
    </reaction>
</comment>
<keyword evidence="3" id="KW-0285">Flavoprotein</keyword>
<comment type="cofactor">
    <cofactor evidence="1">
        <name>FAD</name>
        <dbReference type="ChEBI" id="CHEBI:57692"/>
    </cofactor>
</comment>
<keyword evidence="4" id="KW-0274">FAD</keyword>
<dbReference type="AlphaFoldDB" id="A0A498QIK0"/>
<dbReference type="PANTHER" id="PTHR48467">
    <property type="entry name" value="GLUTAMATE SYNTHASE 1 [NADH], CHLOROPLASTIC-LIKE"/>
    <property type="match status" value="1"/>
</dbReference>
<dbReference type="GO" id="GO:0004324">
    <property type="term" value="F:ferredoxin-NADP+ reductase activity"/>
    <property type="evidence" value="ECO:0007669"/>
    <property type="project" value="UniProtKB-EC"/>
</dbReference>
<dbReference type="RefSeq" id="WP_075543805.1">
    <property type="nucleotide sequence ID" value="NZ_UPHQ01000311.1"/>
</dbReference>
<keyword evidence="5" id="KW-0521">NADP</keyword>
<dbReference type="SUPFAM" id="SSF51971">
    <property type="entry name" value="Nucleotide-binding domain"/>
    <property type="match status" value="1"/>
</dbReference>
<proteinExistence type="predicted"/>
<feature type="domain" description="FAD/NAD(P)-binding" evidence="8">
    <location>
        <begin position="4"/>
        <end position="164"/>
    </location>
</feature>
<dbReference type="InterPro" id="IPR055275">
    <property type="entry name" value="Ferredox_Rdtase"/>
</dbReference>
<evidence type="ECO:0000256" key="2">
    <source>
        <dbReference type="ARBA" id="ARBA00013223"/>
    </source>
</evidence>
<keyword evidence="6 9" id="KW-0560">Oxidoreductase</keyword>
<organism evidence="9 10">
    <name type="scientific">Mycobacterium innocens</name>
    <dbReference type="NCBI Taxonomy" id="2341083"/>
    <lineage>
        <taxon>Bacteria</taxon>
        <taxon>Bacillati</taxon>
        <taxon>Actinomycetota</taxon>
        <taxon>Actinomycetes</taxon>
        <taxon>Mycobacteriales</taxon>
        <taxon>Mycobacteriaceae</taxon>
        <taxon>Mycobacterium</taxon>
    </lineage>
</organism>
<evidence type="ECO:0000259" key="8">
    <source>
        <dbReference type="Pfam" id="PF07992"/>
    </source>
</evidence>
<evidence type="ECO:0000256" key="7">
    <source>
        <dbReference type="ARBA" id="ARBA00047776"/>
    </source>
</evidence>
<evidence type="ECO:0000313" key="9">
    <source>
        <dbReference type="EMBL" id="VBA46050.1"/>
    </source>
</evidence>
<sequence>MDRRVIIVGCGPAGFAVASALLAQQQYDVVVELIDRAARPDALLRHGPAAGAARLREAARQVDAVLSDERVAFYGNVDVGSRLPLQDLRAAADAVVLATGAPCDLPLDVAGRDSVGVGTVSHVEGWLCGNADVDAAELDLDMDSAVLIGMSPAGLGVAQVLCGAVPADAPADIQARLARSKIRQVQIVDPRSAAEVELPQQVPAKLVLRAELTPVGIVGRNRARALRCLRGPDRDGMVVSEDLRAQLLLRPRAGSFRWPGLDEDNGHVAHAGARVLIAGRQTPGLYVAGWVGRSPQDKGSHADDAVAVTDAIGSDLGALPVASRTQADALADTATEPCGLGAWSALEATDLLLKRFAGAGTLPLADYGALMAQVDED</sequence>
<gene>
    <name evidence="9" type="primary">fprA_4</name>
    <name evidence="9" type="ORF">LAUMK13_05587</name>
</gene>
<dbReference type="InterPro" id="IPR023753">
    <property type="entry name" value="FAD/NAD-binding_dom"/>
</dbReference>
<dbReference type="Proteomes" id="UP000267289">
    <property type="component" value="Unassembled WGS sequence"/>
</dbReference>
<reference evidence="9 10" key="1">
    <citation type="submission" date="2018-09" db="EMBL/GenBank/DDBJ databases">
        <authorList>
            <person name="Tagini F."/>
        </authorList>
    </citation>
    <scope>NUCLEOTIDE SEQUENCE [LARGE SCALE GENOMIC DNA]</scope>
    <source>
        <strain evidence="9 10">MK13</strain>
    </source>
</reference>
<dbReference type="EMBL" id="UPHQ01000311">
    <property type="protein sequence ID" value="VBA46050.1"/>
    <property type="molecule type" value="Genomic_DNA"/>
</dbReference>
<dbReference type="OrthoDB" id="178899at2"/>
<dbReference type="Gene3D" id="3.40.50.720">
    <property type="entry name" value="NAD(P)-binding Rossmann-like Domain"/>
    <property type="match status" value="1"/>
</dbReference>
<evidence type="ECO:0000256" key="4">
    <source>
        <dbReference type="ARBA" id="ARBA00022827"/>
    </source>
</evidence>
<accession>A0A498QIK0</accession>
<dbReference type="Pfam" id="PF07992">
    <property type="entry name" value="Pyr_redox_2"/>
    <property type="match status" value="1"/>
</dbReference>
<evidence type="ECO:0000256" key="1">
    <source>
        <dbReference type="ARBA" id="ARBA00001974"/>
    </source>
</evidence>
<evidence type="ECO:0000256" key="6">
    <source>
        <dbReference type="ARBA" id="ARBA00023002"/>
    </source>
</evidence>
<dbReference type="PANTHER" id="PTHR48467:SF1">
    <property type="entry name" value="GLUTAMATE SYNTHASE 1 [NADH], CHLOROPLASTIC-LIKE"/>
    <property type="match status" value="1"/>
</dbReference>
<dbReference type="EC" id="1.18.1.2" evidence="2"/>
<dbReference type="PRINTS" id="PR00419">
    <property type="entry name" value="ADXRDTASE"/>
</dbReference>
<keyword evidence="10" id="KW-1185">Reference proteome</keyword>
<evidence type="ECO:0000256" key="5">
    <source>
        <dbReference type="ARBA" id="ARBA00022857"/>
    </source>
</evidence>
<name>A0A498QIK0_9MYCO</name>